<accession>A0ABY4RR81</accession>
<sequence length="354" mass="40828">MGHAPLMYERNFGPWDSHQNPLQKCLDKVEESDIFLLFIKDKGGTFYPAYDRTITHLEYIQAARLNKTILVFVESGVKHSYFSQVKPVMERIADNHMEKTGGYPKAAEFVTALQAASGIPPHIDPYVWFFIDDLVKKGIYFEELSLGVSIHWKEYFSDLLRRGVLLLPLERTFDAYMKQIQAYEEFHQFIDHCAGAFQTASQEGTIQFLAALMDKLKGGIVRHHYGNLFAEDIGTFQNCSALTIYERSGNRLNLAFVTGAITSEPYYEIDNEQSYVSITAQRANTEQLFFREEKQMLYLTVKCRDRILTCHFLADSSWNTGKFVSFRDDILYAIMDQNPMILEFARKMIGGMRL</sequence>
<dbReference type="Pfam" id="PF13271">
    <property type="entry name" value="DUF4062"/>
    <property type="match status" value="1"/>
</dbReference>
<protein>
    <recommendedName>
        <fullName evidence="1">DUF4062 domain-containing protein</fullName>
    </recommendedName>
</protein>
<reference evidence="2" key="1">
    <citation type="submission" date="2018-02" db="EMBL/GenBank/DDBJ databases">
        <authorList>
            <person name="Kim S.-K."/>
            <person name="Jung H.-I."/>
            <person name="Lee S.-W."/>
        </authorList>
    </citation>
    <scope>NUCLEOTIDE SEQUENCE</scope>
    <source>
        <strain evidence="2">SK3146</strain>
    </source>
</reference>
<reference evidence="2" key="2">
    <citation type="journal article" date="2021" name="J Anim Sci Technol">
        <title>Complete genome sequence of Paenibacillus konkukensis sp. nov. SK3146 as a potential probiotic strain.</title>
        <authorList>
            <person name="Jung H.I."/>
            <person name="Park S."/>
            <person name="Niu K.M."/>
            <person name="Lee S.W."/>
            <person name="Kothari D."/>
            <person name="Yi K.J."/>
            <person name="Kim S.K."/>
        </authorList>
    </citation>
    <scope>NUCLEOTIDE SEQUENCE</scope>
    <source>
        <strain evidence="2">SK3146</strain>
    </source>
</reference>
<dbReference type="Proteomes" id="UP001057134">
    <property type="component" value="Chromosome"/>
</dbReference>
<evidence type="ECO:0000259" key="1">
    <source>
        <dbReference type="Pfam" id="PF13271"/>
    </source>
</evidence>
<gene>
    <name evidence="2" type="ORF">SK3146_03064</name>
</gene>
<keyword evidence="3" id="KW-1185">Reference proteome</keyword>
<evidence type="ECO:0000313" key="3">
    <source>
        <dbReference type="Proteomes" id="UP001057134"/>
    </source>
</evidence>
<evidence type="ECO:0000313" key="2">
    <source>
        <dbReference type="EMBL" id="UQZ83857.1"/>
    </source>
</evidence>
<dbReference type="InterPro" id="IPR025139">
    <property type="entry name" value="DUF4062"/>
</dbReference>
<dbReference type="EMBL" id="CP027059">
    <property type="protein sequence ID" value="UQZ83857.1"/>
    <property type="molecule type" value="Genomic_DNA"/>
</dbReference>
<organism evidence="2 3">
    <name type="scientific">Paenibacillus konkukensis</name>
    <dbReference type="NCBI Taxonomy" id="2020716"/>
    <lineage>
        <taxon>Bacteria</taxon>
        <taxon>Bacillati</taxon>
        <taxon>Bacillota</taxon>
        <taxon>Bacilli</taxon>
        <taxon>Bacillales</taxon>
        <taxon>Paenibacillaceae</taxon>
        <taxon>Paenibacillus</taxon>
    </lineage>
</organism>
<proteinExistence type="predicted"/>
<name>A0ABY4RR81_9BACL</name>
<feature type="domain" description="DUF4062" evidence="1">
    <location>
        <begin position="1"/>
        <end position="62"/>
    </location>
</feature>